<keyword evidence="4 5" id="KW-0067">ATP-binding</keyword>
<dbReference type="InterPro" id="IPR011009">
    <property type="entry name" value="Kinase-like_dom_sf"/>
</dbReference>
<dbReference type="InterPro" id="IPR008271">
    <property type="entry name" value="Ser/Thr_kinase_AS"/>
</dbReference>
<proteinExistence type="predicted"/>
<comment type="caution">
    <text evidence="8">The sequence shown here is derived from an EMBL/GenBank/DDBJ whole genome shotgun (WGS) entry which is preliminary data.</text>
</comment>
<feature type="non-terminal residue" evidence="8">
    <location>
        <position position="306"/>
    </location>
</feature>
<dbReference type="GO" id="GO:0004674">
    <property type="term" value="F:protein serine/threonine kinase activity"/>
    <property type="evidence" value="ECO:0007669"/>
    <property type="project" value="UniProtKB-KW"/>
</dbReference>
<sequence length="306" mass="31799">MTAPLNADGLPARAKPLRPQDPRWFGEFRTLGVLGEGGMGLVFAGRARDGRLVAIKAIRAELAEDGEFRTRFRREAASALKVPAYVTAEVLAADPDGPVPYLVTEFIDGPTLHELVAGGSPLRGAELHQLAVAVATALRGIHGVGIMHRDLKPGNVLLSRLGPRVIDFGIARDPDATRITAKGQAVGTPAYMAPEQLLNDPGPASDIFAWGGVTVFAATGRRPFDGDTMGVLVEQIMGAEPDLGGLTGALRGAVAAAMRKEPGARPTASELLEMLGAPSGPPAAPLTADPLVLTRRETTGPAPAPA</sequence>
<dbReference type="GO" id="GO:0005524">
    <property type="term" value="F:ATP binding"/>
    <property type="evidence" value="ECO:0007669"/>
    <property type="project" value="UniProtKB-UniRule"/>
</dbReference>
<feature type="domain" description="Protein kinase" evidence="7">
    <location>
        <begin position="28"/>
        <end position="292"/>
    </location>
</feature>
<dbReference type="SUPFAM" id="SSF56112">
    <property type="entry name" value="Protein kinase-like (PK-like)"/>
    <property type="match status" value="1"/>
</dbReference>
<evidence type="ECO:0000313" key="9">
    <source>
        <dbReference type="Proteomes" id="UP000294513"/>
    </source>
</evidence>
<dbReference type="PANTHER" id="PTHR43289">
    <property type="entry name" value="MITOGEN-ACTIVATED PROTEIN KINASE KINASE KINASE 20-RELATED"/>
    <property type="match status" value="1"/>
</dbReference>
<feature type="region of interest" description="Disordered" evidence="6">
    <location>
        <begin position="274"/>
        <end position="306"/>
    </location>
</feature>
<keyword evidence="3 8" id="KW-0418">Kinase</keyword>
<evidence type="ECO:0000256" key="2">
    <source>
        <dbReference type="ARBA" id="ARBA00022741"/>
    </source>
</evidence>
<dbReference type="Proteomes" id="UP000294513">
    <property type="component" value="Unassembled WGS sequence"/>
</dbReference>
<keyword evidence="2 5" id="KW-0547">Nucleotide-binding</keyword>
<evidence type="ECO:0000313" key="8">
    <source>
        <dbReference type="EMBL" id="TDD60722.1"/>
    </source>
</evidence>
<evidence type="ECO:0000256" key="1">
    <source>
        <dbReference type="ARBA" id="ARBA00022679"/>
    </source>
</evidence>
<dbReference type="EMBL" id="SMKU01000597">
    <property type="protein sequence ID" value="TDD60722.1"/>
    <property type="molecule type" value="Genomic_DNA"/>
</dbReference>
<accession>A0A4R4ZUH0</accession>
<dbReference type="AlphaFoldDB" id="A0A4R4ZUH0"/>
<dbReference type="PROSITE" id="PS50011">
    <property type="entry name" value="PROTEIN_KINASE_DOM"/>
    <property type="match status" value="1"/>
</dbReference>
<reference evidence="8 9" key="1">
    <citation type="submission" date="2019-03" db="EMBL/GenBank/DDBJ databases">
        <title>Draft genome sequences of novel Actinobacteria.</title>
        <authorList>
            <person name="Sahin N."/>
            <person name="Ay H."/>
            <person name="Saygin H."/>
        </authorList>
    </citation>
    <scope>NUCLEOTIDE SEQUENCE [LARGE SCALE GENOMIC DNA]</scope>
    <source>
        <strain evidence="8 9">H3C3</strain>
    </source>
</reference>
<evidence type="ECO:0000256" key="4">
    <source>
        <dbReference type="ARBA" id="ARBA00022840"/>
    </source>
</evidence>
<keyword evidence="8" id="KW-0723">Serine/threonine-protein kinase</keyword>
<gene>
    <name evidence="8" type="ORF">E1298_45840</name>
</gene>
<organism evidence="8 9">
    <name type="scientific">Actinomadura rubrisoli</name>
    <dbReference type="NCBI Taxonomy" id="2530368"/>
    <lineage>
        <taxon>Bacteria</taxon>
        <taxon>Bacillati</taxon>
        <taxon>Actinomycetota</taxon>
        <taxon>Actinomycetes</taxon>
        <taxon>Streptosporangiales</taxon>
        <taxon>Thermomonosporaceae</taxon>
        <taxon>Actinomadura</taxon>
    </lineage>
</organism>
<dbReference type="Gene3D" id="3.30.200.20">
    <property type="entry name" value="Phosphorylase Kinase, domain 1"/>
    <property type="match status" value="1"/>
</dbReference>
<dbReference type="Pfam" id="PF00069">
    <property type="entry name" value="Pkinase"/>
    <property type="match status" value="1"/>
</dbReference>
<dbReference type="Gene3D" id="1.10.510.10">
    <property type="entry name" value="Transferase(Phosphotransferase) domain 1"/>
    <property type="match status" value="1"/>
</dbReference>
<protein>
    <submittedName>
        <fullName evidence="8">Serine/threonine protein kinase</fullName>
    </submittedName>
</protein>
<dbReference type="PROSITE" id="PS00108">
    <property type="entry name" value="PROTEIN_KINASE_ST"/>
    <property type="match status" value="1"/>
</dbReference>
<keyword evidence="1" id="KW-0808">Transferase</keyword>
<dbReference type="PANTHER" id="PTHR43289:SF34">
    <property type="entry name" value="SERINE_THREONINE-PROTEIN KINASE YBDM-RELATED"/>
    <property type="match status" value="1"/>
</dbReference>
<dbReference type="InterPro" id="IPR000719">
    <property type="entry name" value="Prot_kinase_dom"/>
</dbReference>
<keyword evidence="9" id="KW-1185">Reference proteome</keyword>
<dbReference type="OrthoDB" id="4326323at2"/>
<feature type="binding site" evidence="5">
    <location>
        <position position="56"/>
    </location>
    <ligand>
        <name>ATP</name>
        <dbReference type="ChEBI" id="CHEBI:30616"/>
    </ligand>
</feature>
<dbReference type="PROSITE" id="PS00107">
    <property type="entry name" value="PROTEIN_KINASE_ATP"/>
    <property type="match status" value="1"/>
</dbReference>
<evidence type="ECO:0000256" key="6">
    <source>
        <dbReference type="SAM" id="MobiDB-lite"/>
    </source>
</evidence>
<name>A0A4R4ZUH0_9ACTN</name>
<dbReference type="SMART" id="SM00220">
    <property type="entry name" value="S_TKc"/>
    <property type="match status" value="1"/>
</dbReference>
<dbReference type="RefSeq" id="WP_131903640.1">
    <property type="nucleotide sequence ID" value="NZ_SMKU01000597.1"/>
</dbReference>
<evidence type="ECO:0000259" key="7">
    <source>
        <dbReference type="PROSITE" id="PS50011"/>
    </source>
</evidence>
<dbReference type="InterPro" id="IPR017441">
    <property type="entry name" value="Protein_kinase_ATP_BS"/>
</dbReference>
<evidence type="ECO:0000256" key="3">
    <source>
        <dbReference type="ARBA" id="ARBA00022777"/>
    </source>
</evidence>
<dbReference type="CDD" id="cd14014">
    <property type="entry name" value="STKc_PknB_like"/>
    <property type="match status" value="1"/>
</dbReference>
<evidence type="ECO:0000256" key="5">
    <source>
        <dbReference type="PROSITE-ProRule" id="PRU10141"/>
    </source>
</evidence>